<name>A0A380MLZ7_9GAMM</name>
<evidence type="ECO:0000313" key="1">
    <source>
        <dbReference type="EMBL" id="SUO91433.1"/>
    </source>
</evidence>
<dbReference type="OrthoDB" id="10002555at2"/>
<protein>
    <submittedName>
        <fullName evidence="1">Uncharacterized protein</fullName>
    </submittedName>
</protein>
<organism evidence="1 2">
    <name type="scientific">Suttonella indologenes</name>
    <dbReference type="NCBI Taxonomy" id="13276"/>
    <lineage>
        <taxon>Bacteria</taxon>
        <taxon>Pseudomonadati</taxon>
        <taxon>Pseudomonadota</taxon>
        <taxon>Gammaproteobacteria</taxon>
        <taxon>Cardiobacteriales</taxon>
        <taxon>Cardiobacteriaceae</taxon>
        <taxon>Suttonella</taxon>
    </lineage>
</organism>
<dbReference type="AlphaFoldDB" id="A0A380MLZ7"/>
<dbReference type="RefSeq" id="WP_115217477.1">
    <property type="nucleotide sequence ID" value="NZ_UHIA01000003.1"/>
</dbReference>
<dbReference type="EMBL" id="UHIA01000003">
    <property type="protein sequence ID" value="SUO91433.1"/>
    <property type="molecule type" value="Genomic_DNA"/>
</dbReference>
<gene>
    <name evidence="1" type="ORF">NCTC10717_00155</name>
</gene>
<dbReference type="Proteomes" id="UP000254575">
    <property type="component" value="Unassembled WGS sequence"/>
</dbReference>
<keyword evidence="2" id="KW-1185">Reference proteome</keyword>
<accession>A0A380MLZ7</accession>
<proteinExistence type="predicted"/>
<sequence>MKSFLFLVGVIAFYLGVNYFSFTEGAVQRWAKKSQFPDEESTALFCNMLQAETIINFNYTINSRSTKTIEPNSSSLCNYYKQNIIPGAKPHTVRVHTKVISHQHSEELPFNKGKSQIEISIIKDKLKINRKIDIELKRNLLGDFTILSIKGHDQITQEEKPRHRY</sequence>
<reference evidence="1 2" key="1">
    <citation type="submission" date="2018-06" db="EMBL/GenBank/DDBJ databases">
        <authorList>
            <consortium name="Pathogen Informatics"/>
            <person name="Doyle S."/>
        </authorList>
    </citation>
    <scope>NUCLEOTIDE SEQUENCE [LARGE SCALE GENOMIC DNA]</scope>
    <source>
        <strain evidence="1 2">NCTC10717</strain>
    </source>
</reference>
<evidence type="ECO:0000313" key="2">
    <source>
        <dbReference type="Proteomes" id="UP000254575"/>
    </source>
</evidence>